<feature type="domain" description="Ubiquitin-like" evidence="3">
    <location>
        <begin position="18"/>
        <end position="77"/>
    </location>
</feature>
<feature type="transmembrane region" description="Helical" evidence="2">
    <location>
        <begin position="259"/>
        <end position="277"/>
    </location>
</feature>
<dbReference type="InterPro" id="IPR000626">
    <property type="entry name" value="Ubiquitin-like_dom"/>
</dbReference>
<feature type="region of interest" description="Disordered" evidence="1">
    <location>
        <begin position="1"/>
        <end position="21"/>
    </location>
</feature>
<evidence type="ECO:0000256" key="2">
    <source>
        <dbReference type="SAM" id="Phobius"/>
    </source>
</evidence>
<dbReference type="InterPro" id="IPR045226">
    <property type="entry name" value="Dsc3"/>
</dbReference>
<dbReference type="InterPro" id="IPR025390">
    <property type="entry name" value="Dsc3_C"/>
</dbReference>
<feature type="region of interest" description="Disordered" evidence="1">
    <location>
        <begin position="74"/>
        <end position="102"/>
    </location>
</feature>
<reference evidence="4" key="1">
    <citation type="submission" date="2020-03" db="EMBL/GenBank/DDBJ databases">
        <title>Draft Genome Sequence of Cylindrodendrum hubeiense.</title>
        <authorList>
            <person name="Buettner E."/>
            <person name="Kellner H."/>
        </authorList>
    </citation>
    <scope>NUCLEOTIDE SEQUENCE</scope>
    <source>
        <strain evidence="4">IHI 201604</strain>
    </source>
</reference>
<name>A0A9P5HCF9_9HYPO</name>
<evidence type="ECO:0000256" key="1">
    <source>
        <dbReference type="SAM" id="MobiDB-lite"/>
    </source>
</evidence>
<keyword evidence="2" id="KW-0472">Membrane</keyword>
<evidence type="ECO:0000313" key="4">
    <source>
        <dbReference type="EMBL" id="KAF7551983.1"/>
    </source>
</evidence>
<keyword evidence="2" id="KW-0812">Transmembrane</keyword>
<dbReference type="Proteomes" id="UP000722485">
    <property type="component" value="Unassembled WGS sequence"/>
</dbReference>
<evidence type="ECO:0000259" key="3">
    <source>
        <dbReference type="PROSITE" id="PS50053"/>
    </source>
</evidence>
<dbReference type="GO" id="GO:0044695">
    <property type="term" value="C:Dsc E3 ubiquitin ligase complex"/>
    <property type="evidence" value="ECO:0007669"/>
    <property type="project" value="InterPro"/>
</dbReference>
<keyword evidence="5" id="KW-1185">Reference proteome</keyword>
<dbReference type="Pfam" id="PF10302">
    <property type="entry name" value="Dsc3_N"/>
    <property type="match status" value="1"/>
</dbReference>
<dbReference type="AlphaFoldDB" id="A0A9P5HCF9"/>
<dbReference type="GO" id="GO:0005783">
    <property type="term" value="C:endoplasmic reticulum"/>
    <property type="evidence" value="ECO:0007669"/>
    <property type="project" value="TreeGrafter"/>
</dbReference>
<dbReference type="PANTHER" id="PTHR28049">
    <property type="entry name" value="TRANSMEMBRANE PROTEIN YOR223W"/>
    <property type="match status" value="1"/>
</dbReference>
<dbReference type="InterPro" id="IPR029071">
    <property type="entry name" value="Ubiquitin-like_domsf"/>
</dbReference>
<sequence length="282" mass="30699">MTSRSSPPRSSRPSASPLHLTIRFSTSQPDLELEIPSPSTTTVLALKHLLRSRLSSRSRLRLIYQGRLLPDASALSSVLKPPPPPPPSDDPKGKGKAIDGPPVSRVYVNCSIGDELSSEELALEEAGADNPPTDSQADSSKPTTSTRPRPRGFDRLLQSGFTASEISTLRTQFASIHTARFTPDSMPSPDTLRNLEDSWIDNNAGGIPSDSNPLEDEYTGMASVLEILFRAMVVGFFFPLGSLTWLLREEGIWSKRWQIFVGFGVAFSLGIGFTKTISGDRT</sequence>
<keyword evidence="2" id="KW-1133">Transmembrane helix</keyword>
<dbReference type="Gene3D" id="3.10.20.90">
    <property type="entry name" value="Phosphatidylinositol 3-kinase Catalytic Subunit, Chain A, domain 1"/>
    <property type="match status" value="1"/>
</dbReference>
<evidence type="ECO:0000313" key="5">
    <source>
        <dbReference type="Proteomes" id="UP000722485"/>
    </source>
</evidence>
<protein>
    <recommendedName>
        <fullName evidence="3">Ubiquitin-like domain-containing protein</fullName>
    </recommendedName>
</protein>
<comment type="caution">
    <text evidence="4">The sequence shown here is derived from an EMBL/GenBank/DDBJ whole genome shotgun (WGS) entry which is preliminary data.</text>
</comment>
<feature type="transmembrane region" description="Helical" evidence="2">
    <location>
        <begin position="227"/>
        <end position="247"/>
    </location>
</feature>
<feature type="compositionally biased region" description="Low complexity" evidence="1">
    <location>
        <begin position="1"/>
        <end position="17"/>
    </location>
</feature>
<proteinExistence type="predicted"/>
<organism evidence="4 5">
    <name type="scientific">Cylindrodendrum hubeiense</name>
    <dbReference type="NCBI Taxonomy" id="595255"/>
    <lineage>
        <taxon>Eukaryota</taxon>
        <taxon>Fungi</taxon>
        <taxon>Dikarya</taxon>
        <taxon>Ascomycota</taxon>
        <taxon>Pezizomycotina</taxon>
        <taxon>Sordariomycetes</taxon>
        <taxon>Hypocreomycetidae</taxon>
        <taxon>Hypocreales</taxon>
        <taxon>Nectriaceae</taxon>
        <taxon>Cylindrodendrum</taxon>
    </lineage>
</organism>
<dbReference type="SUPFAM" id="SSF54236">
    <property type="entry name" value="Ubiquitin-like"/>
    <property type="match status" value="1"/>
</dbReference>
<dbReference type="InterPro" id="IPR019413">
    <property type="entry name" value="Dsc3_ub-like_dom"/>
</dbReference>
<accession>A0A9P5HCF9</accession>
<feature type="compositionally biased region" description="Polar residues" evidence="1">
    <location>
        <begin position="132"/>
        <end position="147"/>
    </location>
</feature>
<dbReference type="Pfam" id="PF13373">
    <property type="entry name" value="Dsc3_C"/>
    <property type="match status" value="1"/>
</dbReference>
<gene>
    <name evidence="4" type="ORF">G7Z17_g4629</name>
</gene>
<dbReference type="PROSITE" id="PS50053">
    <property type="entry name" value="UBIQUITIN_2"/>
    <property type="match status" value="1"/>
</dbReference>
<dbReference type="PANTHER" id="PTHR28049:SF1">
    <property type="entry name" value="DSC E3 UBIQUITIN LIGASE COMPLEX SUBUNIT 3"/>
    <property type="match status" value="1"/>
</dbReference>
<dbReference type="OrthoDB" id="2556122at2759"/>
<feature type="region of interest" description="Disordered" evidence="1">
    <location>
        <begin position="125"/>
        <end position="154"/>
    </location>
</feature>
<dbReference type="EMBL" id="JAANBB010000068">
    <property type="protein sequence ID" value="KAF7551983.1"/>
    <property type="molecule type" value="Genomic_DNA"/>
</dbReference>